<dbReference type="InterPro" id="IPR003329">
    <property type="entry name" value="Cytidylyl_trans"/>
</dbReference>
<dbReference type="InterPro" id="IPR029044">
    <property type="entry name" value="Nucleotide-diphossugar_trans"/>
</dbReference>
<sequence length="252" mass="29355">MFKDTNKKIVCTIEARMGSSRLPGKVLLPLAGVPSLKRMWDRIKKSKYIDEIVIATTENQEDRSIVEFAESYGIKYFCGSEQDVLKRVHDAAENFHGDVIVELTGDCPLIDYRHIDRVIELYFSGDYDYASNIEERSFPDGFDVQVFSLNTLKRVASETDDPIDRVHVTYYILRNKHLFRTINWKAEGEMYWPTLGLTLDEKDDYFLIDKLFDLLLKVDENFSAEEIVNMMKRNPELIAINEHIKRKKPEEG</sequence>
<organism evidence="1 2">
    <name type="scientific">Leptospira yasudae</name>
    <dbReference type="NCBI Taxonomy" id="2202201"/>
    <lineage>
        <taxon>Bacteria</taxon>
        <taxon>Pseudomonadati</taxon>
        <taxon>Spirochaetota</taxon>
        <taxon>Spirochaetia</taxon>
        <taxon>Leptospirales</taxon>
        <taxon>Leptospiraceae</taxon>
        <taxon>Leptospira</taxon>
    </lineage>
</organism>
<comment type="caution">
    <text evidence="1">The sequence shown here is derived from an EMBL/GenBank/DDBJ whole genome shotgun (WGS) entry which is preliminary data.</text>
</comment>
<name>A0A6N4QXH7_9LEPT</name>
<evidence type="ECO:0000313" key="1">
    <source>
        <dbReference type="EMBL" id="TGL81152.1"/>
    </source>
</evidence>
<proteinExistence type="predicted"/>
<dbReference type="GO" id="GO:0005829">
    <property type="term" value="C:cytosol"/>
    <property type="evidence" value="ECO:0007669"/>
    <property type="project" value="TreeGrafter"/>
</dbReference>
<accession>A0A6N4QXH7</accession>
<dbReference type="PANTHER" id="PTHR42866">
    <property type="entry name" value="3-DEOXY-MANNO-OCTULOSONATE CYTIDYLYLTRANSFERASE"/>
    <property type="match status" value="1"/>
</dbReference>
<dbReference type="Gene3D" id="3.90.550.10">
    <property type="entry name" value="Spore Coat Polysaccharide Biosynthesis Protein SpsA, Chain A"/>
    <property type="match status" value="1"/>
</dbReference>
<evidence type="ECO:0000313" key="2">
    <source>
        <dbReference type="Proteomes" id="UP000297613"/>
    </source>
</evidence>
<dbReference type="AlphaFoldDB" id="A0A6N4QXH7"/>
<dbReference type="RefSeq" id="WP_135573165.1">
    <property type="nucleotide sequence ID" value="NZ_RQGK01000015.1"/>
</dbReference>
<gene>
    <name evidence="1" type="ORF">EHQ83_14895</name>
</gene>
<protein>
    <submittedName>
        <fullName evidence="1">Spore coat biosynthesis protein F</fullName>
    </submittedName>
</protein>
<dbReference type="EMBL" id="RQGM01000062">
    <property type="protein sequence ID" value="TGL81152.1"/>
    <property type="molecule type" value="Genomic_DNA"/>
</dbReference>
<dbReference type="Proteomes" id="UP000297613">
    <property type="component" value="Unassembled WGS sequence"/>
</dbReference>
<dbReference type="Pfam" id="PF02348">
    <property type="entry name" value="CTP_transf_3"/>
    <property type="match status" value="1"/>
</dbReference>
<dbReference type="SUPFAM" id="SSF53448">
    <property type="entry name" value="Nucleotide-diphospho-sugar transferases"/>
    <property type="match status" value="1"/>
</dbReference>
<reference evidence="1 2" key="1">
    <citation type="journal article" date="2019" name="PLoS Negl. Trop. Dis.">
        <title>Revisiting the worldwide diversity of Leptospira species in the environment.</title>
        <authorList>
            <person name="Vincent A.T."/>
            <person name="Schiettekatte O."/>
            <person name="Bourhy P."/>
            <person name="Veyrier F.J."/>
            <person name="Picardeau M."/>
        </authorList>
    </citation>
    <scope>NUCLEOTIDE SEQUENCE [LARGE SCALE GENOMIC DNA]</scope>
    <source>
        <strain evidence="1 2">201702445</strain>
    </source>
</reference>
<dbReference type="PANTHER" id="PTHR42866:SF1">
    <property type="entry name" value="SPORE COAT POLYSACCHARIDE BIOSYNTHESIS PROTEIN SPSF"/>
    <property type="match status" value="1"/>
</dbReference>
<dbReference type="CDD" id="cd02518">
    <property type="entry name" value="GT2_SpsF"/>
    <property type="match status" value="1"/>
</dbReference>